<evidence type="ECO:0000313" key="16">
    <source>
        <dbReference type="EMBL" id="EAQ98189.2"/>
    </source>
</evidence>
<keyword evidence="9 13" id="KW-1015">Disulfide bond</keyword>
<feature type="binding site" evidence="11">
    <location>
        <position position="159"/>
    </location>
    <ligand>
        <name>pyrroloquinoline quinone</name>
        <dbReference type="ChEBI" id="CHEBI:58442"/>
    </ligand>
</feature>
<dbReference type="CDD" id="cd10279">
    <property type="entry name" value="PQQ_ADH_II"/>
    <property type="match status" value="1"/>
</dbReference>
<feature type="binding site" evidence="12">
    <location>
        <position position="222"/>
    </location>
    <ligand>
        <name>Ca(2+)</name>
        <dbReference type="ChEBI" id="CHEBI:29108"/>
    </ligand>
</feature>
<evidence type="ECO:0000256" key="3">
    <source>
        <dbReference type="ARBA" id="ARBA00022723"/>
    </source>
</evidence>
<organism evidence="16 17">
    <name type="scientific">Congregibacter litoralis KT71</name>
    <dbReference type="NCBI Taxonomy" id="314285"/>
    <lineage>
        <taxon>Bacteria</taxon>
        <taxon>Pseudomonadati</taxon>
        <taxon>Pseudomonadota</taxon>
        <taxon>Gammaproteobacteria</taxon>
        <taxon>Cellvibrionales</taxon>
        <taxon>Halieaceae</taxon>
        <taxon>Congregibacter</taxon>
    </lineage>
</organism>
<comment type="cofactor">
    <cofactor evidence="11">
        <name>pyrroloquinoline quinone</name>
        <dbReference type="ChEBI" id="CHEBI:58442"/>
    </cofactor>
    <text evidence="11">Binds 1 PQQ group per subunit.</text>
</comment>
<evidence type="ECO:0000256" key="7">
    <source>
        <dbReference type="ARBA" id="ARBA00023002"/>
    </source>
</evidence>
<feature type="signal peptide" evidence="14">
    <location>
        <begin position="1"/>
        <end position="19"/>
    </location>
</feature>
<evidence type="ECO:0000256" key="4">
    <source>
        <dbReference type="ARBA" id="ARBA00022729"/>
    </source>
</evidence>
<keyword evidence="5 12" id="KW-0106">Calcium</keyword>
<feature type="binding site" description="axial binding residue" evidence="12">
    <location>
        <position position="693"/>
    </location>
    <ligand>
        <name>heme c</name>
        <dbReference type="ChEBI" id="CHEBI:61717"/>
    </ligand>
    <ligandPart>
        <name>Fe</name>
        <dbReference type="ChEBI" id="CHEBI:18248"/>
    </ligandPart>
</feature>
<dbReference type="Pfam" id="PF01011">
    <property type="entry name" value="PQQ"/>
    <property type="match status" value="2"/>
</dbReference>
<sequence length="731" mass="79073">MNLSPAFFGKALVSAAVSAACLLSVACSSDQQDVQVVQVAEETAAPATGAVTAERIIAADAAPGEWLTHGRTYGEQRFSPLDAINENNVEELGLAWYADLPTDRGIETTPLMADGKLFVTASWGHVLAYDAKTGEELWHHDPKVPKDYGVHACCDVVNRGAALWGNNVYAASLDGRLFALDRDSGELVWEVDTRINTTDSYTITGAPRIVNGKVVIGNGGAEMSVRGYVTAYDAVTGEQAWRFYTVPGNPADGFEDETQERIAKTWTGKWWENGKGGGTAWDAFAFDPELNLLYIGVGNGASWNQKIRSPDGGDNLFISSIVAVDADTGEYAWHYQTTPGDNWDYTATQHMILAELPIDGEKRKVLMQAPKNGFFYVLDREDGELLSAEKYMPVTWATHVDMETGRPVEAPGMRDGTADTLVSPGPSGAHNWHPMTYSPDTGLVYIPAKSHASIYADDFHTLERDAVWHINFNAGLMVGMPDEVPADARAAVGKEALAAELIAWDPIKGEKVWTIPRGFYSGSGLLSTHGNLLFQGDLTGTFSAFAADSGEELWSYPVQGGVMASPITYTIDGEQYVAVAQGWGGETGLPFGSVSGPQNMINISRLMVFKLGASGELPKIPVMEQQLNAEGIELASSEYVESGRELFNLYCAVCHGGNAISAGLIPDLRYRIKDVEPAWQAIVLEGALAANGMPAWKEYLTADEADLIKEYVKHEAVLGAKRGERRLVRAP</sequence>
<accession>A4A7C0</accession>
<dbReference type="RefSeq" id="WP_008292933.1">
    <property type="nucleotide sequence ID" value="NZ_CM002299.1"/>
</dbReference>
<evidence type="ECO:0000256" key="14">
    <source>
        <dbReference type="SAM" id="SignalP"/>
    </source>
</evidence>
<dbReference type="InterPro" id="IPR018391">
    <property type="entry name" value="PQQ_b-propeller_rpt"/>
</dbReference>
<evidence type="ECO:0000256" key="10">
    <source>
        <dbReference type="PIRSR" id="PIRSR617512-1"/>
    </source>
</evidence>
<dbReference type="PANTHER" id="PTHR32303">
    <property type="entry name" value="QUINOPROTEIN ALCOHOL DEHYDROGENASE (CYTOCHROME C)"/>
    <property type="match status" value="1"/>
</dbReference>
<keyword evidence="8 12" id="KW-0408">Iron</keyword>
<feature type="binding site" evidence="11">
    <location>
        <position position="371"/>
    </location>
    <ligand>
        <name>pyrroloquinoline quinone</name>
        <dbReference type="ChEBI" id="CHEBI:58442"/>
    </ligand>
</feature>
<feature type="binding site" evidence="11">
    <location>
        <begin position="220"/>
        <end position="221"/>
    </location>
    <ligand>
        <name>pyrroloquinoline quinone</name>
        <dbReference type="ChEBI" id="CHEBI:58442"/>
    </ligand>
</feature>
<feature type="binding site" evidence="12">
    <location>
        <position position="344"/>
    </location>
    <ligand>
        <name>Ca(2+)</name>
        <dbReference type="ChEBI" id="CHEBI:29108"/>
    </ligand>
</feature>
<feature type="chain" id="PRO_5002665373" evidence="14">
    <location>
        <begin position="20"/>
        <end position="731"/>
    </location>
</feature>
<evidence type="ECO:0000256" key="9">
    <source>
        <dbReference type="ARBA" id="ARBA00023157"/>
    </source>
</evidence>
<proteinExistence type="inferred from homology"/>
<dbReference type="eggNOG" id="COG4993">
    <property type="taxonomic scope" value="Bacteria"/>
</dbReference>
<dbReference type="OrthoDB" id="9794322at2"/>
<comment type="cofactor">
    <cofactor evidence="11">
        <name>heme c</name>
        <dbReference type="ChEBI" id="CHEBI:61717"/>
    </cofactor>
    <text evidence="11">Binds 1 heme c group per subunit.</text>
</comment>
<keyword evidence="2 11" id="KW-0349">Heme</keyword>
<reference evidence="16 17" key="2">
    <citation type="journal article" date="2009" name="PLoS ONE">
        <title>The photosynthetic apparatus and its regulation in the aerobic gammaproteobacterium Congregibacter litoralis gen. nov., sp. nov.</title>
        <authorList>
            <person name="Spring S."/>
            <person name="Lunsdorf H."/>
            <person name="Fuchs B.M."/>
            <person name="Tindall B.J."/>
        </authorList>
    </citation>
    <scope>NUCLEOTIDE SEQUENCE [LARGE SCALE GENOMIC DNA]</scope>
    <source>
        <strain evidence="16">KT71</strain>
    </source>
</reference>
<dbReference type="AlphaFoldDB" id="A4A7C0"/>
<feature type="binding site" evidence="11">
    <location>
        <position position="279"/>
    </location>
    <ligand>
        <name>pyrroloquinoline quinone</name>
        <dbReference type="ChEBI" id="CHEBI:58442"/>
    </ligand>
</feature>
<dbReference type="PROSITE" id="PS51007">
    <property type="entry name" value="CYTC"/>
    <property type="match status" value="1"/>
</dbReference>
<dbReference type="InterPro" id="IPR009056">
    <property type="entry name" value="Cyt_c-like_dom"/>
</dbReference>
<keyword evidence="3 12" id="KW-0479">Metal-binding</keyword>
<evidence type="ECO:0000313" key="17">
    <source>
        <dbReference type="Proteomes" id="UP000019205"/>
    </source>
</evidence>
<dbReference type="Pfam" id="PF13442">
    <property type="entry name" value="Cytochrome_CBB3"/>
    <property type="match status" value="1"/>
</dbReference>
<keyword evidence="17" id="KW-1185">Reference proteome</keyword>
<keyword evidence="7 16" id="KW-0560">Oxidoreductase</keyword>
<evidence type="ECO:0000256" key="5">
    <source>
        <dbReference type="ARBA" id="ARBA00022837"/>
    </source>
</evidence>
<feature type="disulfide bond" evidence="13">
    <location>
        <begin position="153"/>
        <end position="154"/>
    </location>
</feature>
<comment type="caution">
    <text evidence="16">The sequence shown here is derived from an EMBL/GenBank/DDBJ whole genome shotgun (WGS) entry which is preliminary data.</text>
</comment>
<comment type="cofactor">
    <cofactor evidence="12">
        <name>Ca(2+)</name>
        <dbReference type="ChEBI" id="CHEBI:29108"/>
    </cofactor>
    <text evidence="12">Binds 1 Ca(2+) ion per subunit.</text>
</comment>
<dbReference type="GO" id="GO:0009055">
    <property type="term" value="F:electron transfer activity"/>
    <property type="evidence" value="ECO:0007669"/>
    <property type="project" value="InterPro"/>
</dbReference>
<feature type="binding site" evidence="12">
    <location>
        <position position="299"/>
    </location>
    <ligand>
        <name>Ca(2+)</name>
        <dbReference type="ChEBI" id="CHEBI:29108"/>
    </ligand>
</feature>
<dbReference type="HOGENOM" id="CLU_018478_0_1_6"/>
<dbReference type="InterPro" id="IPR036909">
    <property type="entry name" value="Cyt_c-like_dom_sf"/>
</dbReference>
<evidence type="ECO:0000256" key="12">
    <source>
        <dbReference type="PIRSR" id="PIRSR617512-3"/>
    </source>
</evidence>
<dbReference type="GO" id="GO:0052934">
    <property type="term" value="F:alcohol dehydrogenase (cytochrome c) activity"/>
    <property type="evidence" value="ECO:0007669"/>
    <property type="project" value="UniProtKB-EC"/>
</dbReference>
<dbReference type="EMBL" id="AAOA02000002">
    <property type="protein sequence ID" value="EAQ98189.2"/>
    <property type="molecule type" value="Genomic_DNA"/>
</dbReference>
<comment type="similarity">
    <text evidence="1">Belongs to the bacterial PQQ dehydrogenase family.</text>
</comment>
<dbReference type="InterPro" id="IPR002372">
    <property type="entry name" value="PQQ_rpt_dom"/>
</dbReference>
<feature type="binding site" description="covalent" evidence="11">
    <location>
        <position position="651"/>
    </location>
    <ligand>
        <name>heme c</name>
        <dbReference type="ChEBI" id="CHEBI:61717"/>
    </ligand>
</feature>
<dbReference type="EC" id="1.1.2.8" evidence="16"/>
<feature type="binding site" evidence="11">
    <location>
        <begin position="431"/>
        <end position="432"/>
    </location>
    <ligand>
        <name>pyrroloquinoline quinone</name>
        <dbReference type="ChEBI" id="CHEBI:58442"/>
    </ligand>
</feature>
<evidence type="ECO:0000256" key="1">
    <source>
        <dbReference type="ARBA" id="ARBA00008156"/>
    </source>
</evidence>
<dbReference type="Proteomes" id="UP000019205">
    <property type="component" value="Chromosome"/>
</dbReference>
<dbReference type="SUPFAM" id="SSF46626">
    <property type="entry name" value="Cytochrome c"/>
    <property type="match status" value="1"/>
</dbReference>
<evidence type="ECO:0000256" key="13">
    <source>
        <dbReference type="PIRSR" id="PIRSR617512-4"/>
    </source>
</evidence>
<name>A4A7C0_9GAMM</name>
<dbReference type="SMART" id="SM00564">
    <property type="entry name" value="PQQ"/>
    <property type="match status" value="5"/>
</dbReference>
<feature type="binding site" evidence="11">
    <location>
        <position position="107"/>
    </location>
    <ligand>
        <name>pyrroloquinoline quinone</name>
        <dbReference type="ChEBI" id="CHEBI:58442"/>
    </ligand>
</feature>
<keyword evidence="4 14" id="KW-0732">Signal</keyword>
<gene>
    <name evidence="16" type="ORF">KT71_03042</name>
</gene>
<dbReference type="GO" id="GO:0005509">
    <property type="term" value="F:calcium ion binding"/>
    <property type="evidence" value="ECO:0007669"/>
    <property type="project" value="InterPro"/>
</dbReference>
<dbReference type="GO" id="GO:0016020">
    <property type="term" value="C:membrane"/>
    <property type="evidence" value="ECO:0007669"/>
    <property type="project" value="InterPro"/>
</dbReference>
<keyword evidence="6 11" id="KW-0634">PQQ</keyword>
<feature type="domain" description="Cytochrome c" evidence="15">
    <location>
        <begin position="638"/>
        <end position="716"/>
    </location>
</feature>
<reference evidence="16 17" key="1">
    <citation type="journal article" date="2007" name="Proc. Natl. Acad. Sci. U.S.A.">
        <title>Characterization of a marine gammaproteobacterium capable of aerobic anoxygenic photosynthesis.</title>
        <authorList>
            <person name="Fuchs B.M."/>
            <person name="Spring S."/>
            <person name="Teeling H."/>
            <person name="Quast C."/>
            <person name="Wulf J."/>
            <person name="Schattenhofer M."/>
            <person name="Yan S."/>
            <person name="Ferriera S."/>
            <person name="Johnson J."/>
            <person name="Glockner F.O."/>
            <person name="Amann R."/>
        </authorList>
    </citation>
    <scope>NUCLEOTIDE SEQUENCE [LARGE SCALE GENOMIC DNA]</scope>
    <source>
        <strain evidence="16">KT71</strain>
    </source>
</reference>
<dbReference type="NCBIfam" id="TIGR03075">
    <property type="entry name" value="PQQ_enz_alc_DH"/>
    <property type="match status" value="1"/>
</dbReference>
<feature type="binding site" evidence="11">
    <location>
        <position position="204"/>
    </location>
    <ligand>
        <name>pyrroloquinoline quinone</name>
        <dbReference type="ChEBI" id="CHEBI:58442"/>
    </ligand>
</feature>
<feature type="active site" description="Proton acceptor" evidence="10">
    <location>
        <position position="344"/>
    </location>
</feature>
<evidence type="ECO:0000259" key="15">
    <source>
        <dbReference type="PROSITE" id="PS51007"/>
    </source>
</evidence>
<evidence type="ECO:0000256" key="8">
    <source>
        <dbReference type="ARBA" id="ARBA00023004"/>
    </source>
</evidence>
<dbReference type="STRING" id="314285.KT71_03042"/>
<dbReference type="GO" id="GO:0020037">
    <property type="term" value="F:heme binding"/>
    <property type="evidence" value="ECO:0007669"/>
    <property type="project" value="InterPro"/>
</dbReference>
<evidence type="ECO:0000256" key="6">
    <source>
        <dbReference type="ARBA" id="ARBA00022891"/>
    </source>
</evidence>
<dbReference type="Gene3D" id="1.10.760.10">
    <property type="entry name" value="Cytochrome c-like domain"/>
    <property type="match status" value="1"/>
</dbReference>
<dbReference type="Gene3D" id="2.140.10.10">
    <property type="entry name" value="Quinoprotein alcohol dehydrogenase-like superfamily"/>
    <property type="match status" value="1"/>
</dbReference>
<dbReference type="eggNOG" id="COG2010">
    <property type="taxonomic scope" value="Bacteria"/>
</dbReference>
<feature type="binding site" description="covalent" evidence="11">
    <location>
        <position position="654"/>
    </location>
    <ligand>
        <name>heme c</name>
        <dbReference type="ChEBI" id="CHEBI:61717"/>
    </ligand>
</feature>
<dbReference type="InterPro" id="IPR017512">
    <property type="entry name" value="PQQ_MeOH/EtOH_DH"/>
</dbReference>
<evidence type="ECO:0000256" key="11">
    <source>
        <dbReference type="PIRSR" id="PIRSR617512-2"/>
    </source>
</evidence>
<dbReference type="InterPro" id="IPR011047">
    <property type="entry name" value="Quinoprotein_ADH-like_sf"/>
</dbReference>
<evidence type="ECO:0000256" key="2">
    <source>
        <dbReference type="ARBA" id="ARBA00022617"/>
    </source>
</evidence>
<protein>
    <submittedName>
        <fullName evidence="16">PQQ-dependent dehydrogenase, methanol/ethanol family</fullName>
        <ecNumber evidence="16">1.1.2.8</ecNumber>
    </submittedName>
</protein>
<dbReference type="SUPFAM" id="SSF50998">
    <property type="entry name" value="Quinoprotein alcohol dehydrogenase-like"/>
    <property type="match status" value="1"/>
</dbReference>
<feature type="binding site" description="axial binding residue" evidence="12">
    <location>
        <position position="655"/>
    </location>
    <ligand>
        <name>heme c</name>
        <dbReference type="ChEBI" id="CHEBI:61717"/>
    </ligand>
    <ligandPart>
        <name>Fe</name>
        <dbReference type="ChEBI" id="CHEBI:18248"/>
    </ligandPart>
</feature>